<reference evidence="1 2" key="1">
    <citation type="submission" date="2019-05" db="EMBL/GenBank/DDBJ databases">
        <title>Another draft genome of Portunus trituberculatus and its Hox gene families provides insights of decapod evolution.</title>
        <authorList>
            <person name="Jeong J.-H."/>
            <person name="Song I."/>
            <person name="Kim S."/>
            <person name="Choi T."/>
            <person name="Kim D."/>
            <person name="Ryu S."/>
            <person name="Kim W."/>
        </authorList>
    </citation>
    <scope>NUCLEOTIDE SEQUENCE [LARGE SCALE GENOMIC DNA]</scope>
    <source>
        <tissue evidence="1">Muscle</tissue>
    </source>
</reference>
<accession>A0A5B7H2L9</accession>
<comment type="caution">
    <text evidence="1">The sequence shown here is derived from an EMBL/GenBank/DDBJ whole genome shotgun (WGS) entry which is preliminary data.</text>
</comment>
<organism evidence="1 2">
    <name type="scientific">Portunus trituberculatus</name>
    <name type="common">Swimming crab</name>
    <name type="synonym">Neptunus trituberculatus</name>
    <dbReference type="NCBI Taxonomy" id="210409"/>
    <lineage>
        <taxon>Eukaryota</taxon>
        <taxon>Metazoa</taxon>
        <taxon>Ecdysozoa</taxon>
        <taxon>Arthropoda</taxon>
        <taxon>Crustacea</taxon>
        <taxon>Multicrustacea</taxon>
        <taxon>Malacostraca</taxon>
        <taxon>Eumalacostraca</taxon>
        <taxon>Eucarida</taxon>
        <taxon>Decapoda</taxon>
        <taxon>Pleocyemata</taxon>
        <taxon>Brachyura</taxon>
        <taxon>Eubrachyura</taxon>
        <taxon>Portunoidea</taxon>
        <taxon>Portunidae</taxon>
        <taxon>Portuninae</taxon>
        <taxon>Portunus</taxon>
    </lineage>
</organism>
<keyword evidence="2" id="KW-1185">Reference proteome</keyword>
<evidence type="ECO:0000313" key="2">
    <source>
        <dbReference type="Proteomes" id="UP000324222"/>
    </source>
</evidence>
<dbReference type="Proteomes" id="UP000324222">
    <property type="component" value="Unassembled WGS sequence"/>
</dbReference>
<protein>
    <submittedName>
        <fullName evidence="1">Uncharacterized protein</fullName>
    </submittedName>
</protein>
<gene>
    <name evidence="1" type="ORF">E2C01_058299</name>
</gene>
<dbReference type="AlphaFoldDB" id="A0A5B7H2L9"/>
<dbReference type="EMBL" id="VSRR010021751">
    <property type="protein sequence ID" value="MPC64189.1"/>
    <property type="molecule type" value="Genomic_DNA"/>
</dbReference>
<name>A0A5B7H2L9_PORTR</name>
<proteinExistence type="predicted"/>
<sequence>MLCRNIPDVALCHASSGHRPRAPGHRRRQAKSCRRSMDCWPRSIAPHKPRIYTHLPVTAVRPQRSMGQKAA</sequence>
<evidence type="ECO:0000313" key="1">
    <source>
        <dbReference type="EMBL" id="MPC64189.1"/>
    </source>
</evidence>